<feature type="region of interest" description="Disordered" evidence="2">
    <location>
        <begin position="1"/>
        <end position="20"/>
    </location>
</feature>
<reference evidence="3 4" key="1">
    <citation type="submission" date="2023-07" db="EMBL/GenBank/DDBJ databases">
        <title>Genomic Encyclopedia of Type Strains, Phase IV (KMG-IV): sequencing the most valuable type-strain genomes for metagenomic binning, comparative biology and taxonomic classification.</title>
        <authorList>
            <person name="Goeker M."/>
        </authorList>
    </citation>
    <scope>NUCLEOTIDE SEQUENCE [LARGE SCALE GENOMIC DNA]</scope>
    <source>
        <strain evidence="3 4">T98</strain>
    </source>
</reference>
<comment type="caution">
    <text evidence="3">The sequence shown here is derived from an EMBL/GenBank/DDBJ whole genome shotgun (WGS) entry which is preliminary data.</text>
</comment>
<dbReference type="SUPFAM" id="SSF110710">
    <property type="entry name" value="TTHA0583/YokD-like"/>
    <property type="match status" value="1"/>
</dbReference>
<evidence type="ECO:0000256" key="2">
    <source>
        <dbReference type="SAM" id="MobiDB-lite"/>
    </source>
</evidence>
<evidence type="ECO:0000313" key="3">
    <source>
        <dbReference type="EMBL" id="MDT3425547.1"/>
    </source>
</evidence>
<dbReference type="InterPro" id="IPR028345">
    <property type="entry name" value="Antibiotic_NAT-like"/>
</dbReference>
<evidence type="ECO:0000256" key="1">
    <source>
        <dbReference type="HAMAP-Rule" id="MF_00800"/>
    </source>
</evidence>
<dbReference type="InterPro" id="IPR006340">
    <property type="entry name" value="DUF436"/>
</dbReference>
<proteinExistence type="inferred from homology"/>
<accession>A0ABU3H400</accession>
<feature type="compositionally biased region" description="Polar residues" evidence="2">
    <location>
        <begin position="10"/>
        <end position="19"/>
    </location>
</feature>
<dbReference type="NCBIfam" id="TIGR01440">
    <property type="entry name" value="TIGR01440 family protein"/>
    <property type="match status" value="1"/>
</dbReference>
<evidence type="ECO:0000313" key="4">
    <source>
        <dbReference type="Proteomes" id="UP001248709"/>
    </source>
</evidence>
<keyword evidence="4" id="KW-1185">Reference proteome</keyword>
<gene>
    <name evidence="3" type="ORF">J2Z22_001063</name>
</gene>
<dbReference type="Proteomes" id="UP001248709">
    <property type="component" value="Unassembled WGS sequence"/>
</dbReference>
<dbReference type="EMBL" id="JAUSUY010000003">
    <property type="protein sequence ID" value="MDT3425547.1"/>
    <property type="molecule type" value="Genomic_DNA"/>
</dbReference>
<dbReference type="HAMAP" id="MF_00800">
    <property type="entry name" value="UPF0340"/>
    <property type="match status" value="1"/>
</dbReference>
<name>A0ABU3H400_9BACL</name>
<comment type="similarity">
    <text evidence="1">Belongs to the UPF0340 family.</text>
</comment>
<dbReference type="Pfam" id="PF04260">
    <property type="entry name" value="DUF436"/>
    <property type="match status" value="1"/>
</dbReference>
<dbReference type="Gene3D" id="3.40.50.10360">
    <property type="entry name" value="Hypothetical protein TT1679"/>
    <property type="match status" value="1"/>
</dbReference>
<sequence length="216" mass="22950">MKHYQKQTEESIPSGQNVYGSGRAVQAEPSIAEQTYLVLRELAEAGGIGQGKVLIVGASTSEVAGVRIGTGGALEVAQQLLSGVRRAADEFGFSPVYQCCEHLNRAIVMERSLLERLGLNEVSAVPIPGAGGSLGAAAYRMMTEPALAETVQAHAGVDIGETLIGMHLRRVAVPFRTSLRYIGEARVNSAYTRPPLIGGERAVYRLPDNDGSKLCD</sequence>
<protein>
    <recommendedName>
        <fullName evidence="1">UPF0340 protein J2Z22_001063</fullName>
    </recommendedName>
</protein>
<organism evidence="3 4">
    <name type="scientific">Paenibacillus forsythiae</name>
    <dbReference type="NCBI Taxonomy" id="365616"/>
    <lineage>
        <taxon>Bacteria</taxon>
        <taxon>Bacillati</taxon>
        <taxon>Bacillota</taxon>
        <taxon>Bacilli</taxon>
        <taxon>Bacillales</taxon>
        <taxon>Paenibacillaceae</taxon>
        <taxon>Paenibacillus</taxon>
    </lineage>
</organism>